<feature type="domain" description="Ig-like" evidence="14">
    <location>
        <begin position="262"/>
        <end position="346"/>
    </location>
</feature>
<dbReference type="GO" id="GO:0033691">
    <property type="term" value="F:sialic acid binding"/>
    <property type="evidence" value="ECO:0007669"/>
    <property type="project" value="TreeGrafter"/>
</dbReference>
<dbReference type="GeneID" id="101686805"/>
<gene>
    <name evidence="16" type="primary">LOC101686805</name>
</gene>
<dbReference type="PANTHER" id="PTHR12035">
    <property type="entry name" value="SIALIC ACID BINDING IMMUNOGLOBULIN-LIKE LECTIN"/>
    <property type="match status" value="1"/>
</dbReference>
<evidence type="ECO:0000313" key="15">
    <source>
        <dbReference type="Proteomes" id="UP000000715"/>
    </source>
</evidence>
<keyword evidence="7 12" id="KW-0472">Membrane</keyword>
<feature type="domain" description="Ig-like" evidence="14">
    <location>
        <begin position="157"/>
        <end position="234"/>
    </location>
</feature>
<evidence type="ECO:0000313" key="16">
    <source>
        <dbReference type="RefSeq" id="XP_012919583.1"/>
    </source>
</evidence>
<dbReference type="Proteomes" id="UP000000715">
    <property type="component" value="Unplaced"/>
</dbReference>
<evidence type="ECO:0000256" key="12">
    <source>
        <dbReference type="SAM" id="Phobius"/>
    </source>
</evidence>
<evidence type="ECO:0000256" key="3">
    <source>
        <dbReference type="ARBA" id="ARBA00022729"/>
    </source>
</evidence>
<evidence type="ECO:0000256" key="6">
    <source>
        <dbReference type="ARBA" id="ARBA00022989"/>
    </source>
</evidence>
<keyword evidence="3 13" id="KW-0732">Signal</keyword>
<keyword evidence="6 12" id="KW-1133">Transmembrane helix</keyword>
<comment type="similarity">
    <text evidence="11">Belongs to the immunoglobulin superfamily. SIGLEC (sialic acid binding Ig-like lectin) family.</text>
</comment>
<keyword evidence="5" id="KW-0130">Cell adhesion</keyword>
<accession>A0A8U0NZ71</accession>
<dbReference type="GO" id="GO:0030246">
    <property type="term" value="F:carbohydrate binding"/>
    <property type="evidence" value="ECO:0007669"/>
    <property type="project" value="UniProtKB-KW"/>
</dbReference>
<feature type="signal peptide" evidence="13">
    <location>
        <begin position="1"/>
        <end position="20"/>
    </location>
</feature>
<evidence type="ECO:0000256" key="9">
    <source>
        <dbReference type="ARBA" id="ARBA00023180"/>
    </source>
</evidence>
<dbReference type="InterPro" id="IPR013106">
    <property type="entry name" value="Ig_V-set"/>
</dbReference>
<reference evidence="16" key="1">
    <citation type="submission" date="2025-08" db="UniProtKB">
        <authorList>
            <consortium name="RefSeq"/>
        </authorList>
    </citation>
    <scope>IDENTIFICATION</scope>
    <source>
        <tissue evidence="16">Brain</tissue>
    </source>
</reference>
<evidence type="ECO:0000256" key="8">
    <source>
        <dbReference type="ARBA" id="ARBA00023157"/>
    </source>
</evidence>
<evidence type="ECO:0000256" key="5">
    <source>
        <dbReference type="ARBA" id="ARBA00022889"/>
    </source>
</evidence>
<evidence type="ECO:0000256" key="7">
    <source>
        <dbReference type="ARBA" id="ARBA00023136"/>
    </source>
</evidence>
<sequence>MPDMLLLLLALLWRREGADGQRWPEKGVQKIYSLQVNGLVTVQEGLCVFVPCNFWNPENCRSDLTSALGYWFQEGAVVHHDAPVATNNPDRKVREDTQGRFRLLGDPRAYNCSLDIRDAQRRDSGTYFFRVERQSSASCSYKQKVLSVQVTALSHTPDILIPGTLESGHPRNLTCSVPWARERSTPPIFSWTSAALTSLGPRTLLSSVLTLTPRPQDHGMPLTCQVTLPGARVTTVKTIHLNVSYSPQNLTVTVSQGNGTAPTALENGSSFSVLEGQSLHLVCVVNSNPPARLYWARGSLTLCSSNPLNPGVLELPRVQEKDEGEFTCRAQNLLGSQHVFLRLSLQRKAWPFSERLLGAAGGAGVMALFFLCLCIIVIAVRFCRKKATRSAMSIRNMGMEGVNTVTRSVSQGPLIESWVGSLPPDAATLSLGEEEELHYASLSFHGTDTWGRREQVPTGIEYSEIKIHK</sequence>
<evidence type="ECO:0000256" key="4">
    <source>
        <dbReference type="ARBA" id="ARBA00022734"/>
    </source>
</evidence>
<keyword evidence="10" id="KW-0393">Immunoglobulin domain</keyword>
<dbReference type="PROSITE" id="PS50835">
    <property type="entry name" value="IG_LIKE"/>
    <property type="match status" value="2"/>
</dbReference>
<proteinExistence type="inferred from homology"/>
<evidence type="ECO:0000256" key="11">
    <source>
        <dbReference type="ARBA" id="ARBA00038361"/>
    </source>
</evidence>
<protein>
    <submittedName>
        <fullName evidence="16">Sialic acid-binding Ig-like lectin 13 isoform X1</fullName>
    </submittedName>
</protein>
<dbReference type="Pfam" id="PF13927">
    <property type="entry name" value="Ig_3"/>
    <property type="match status" value="1"/>
</dbReference>
<dbReference type="KEGG" id="mpuf:101686805"/>
<keyword evidence="8" id="KW-1015">Disulfide bond</keyword>
<dbReference type="PANTHER" id="PTHR12035:SF132">
    <property type="entry name" value="MYELOID CELL SURFACE ANTIGEN CD33"/>
    <property type="match status" value="1"/>
</dbReference>
<dbReference type="InterPro" id="IPR036179">
    <property type="entry name" value="Ig-like_dom_sf"/>
</dbReference>
<evidence type="ECO:0000256" key="1">
    <source>
        <dbReference type="ARBA" id="ARBA00004479"/>
    </source>
</evidence>
<keyword evidence="9" id="KW-0325">Glycoprotein</keyword>
<dbReference type="SMART" id="SM00408">
    <property type="entry name" value="IGc2"/>
    <property type="match status" value="1"/>
</dbReference>
<dbReference type="GO" id="GO:0005886">
    <property type="term" value="C:plasma membrane"/>
    <property type="evidence" value="ECO:0007669"/>
    <property type="project" value="TreeGrafter"/>
</dbReference>
<keyword evidence="15" id="KW-1185">Reference proteome</keyword>
<dbReference type="Pfam" id="PF07686">
    <property type="entry name" value="V-set"/>
    <property type="match status" value="1"/>
</dbReference>
<dbReference type="FunFam" id="2.60.40.10:FF:000912">
    <property type="entry name" value="Myeloid cell surface antigen CD33"/>
    <property type="match status" value="1"/>
</dbReference>
<keyword evidence="4" id="KW-0430">Lectin</keyword>
<evidence type="ECO:0000256" key="2">
    <source>
        <dbReference type="ARBA" id="ARBA00022692"/>
    </source>
</evidence>
<feature type="chain" id="PRO_5035731270" evidence="13">
    <location>
        <begin position="21"/>
        <end position="469"/>
    </location>
</feature>
<dbReference type="InterPro" id="IPR003598">
    <property type="entry name" value="Ig_sub2"/>
</dbReference>
<dbReference type="Gene3D" id="2.60.40.10">
    <property type="entry name" value="Immunoglobulins"/>
    <property type="match status" value="3"/>
</dbReference>
<dbReference type="FunFam" id="2.60.40.10:FF:000829">
    <property type="entry name" value="Sialic acid-binding Ig-like lectin 8"/>
    <property type="match status" value="1"/>
</dbReference>
<dbReference type="SMART" id="SM00409">
    <property type="entry name" value="IG"/>
    <property type="match status" value="3"/>
</dbReference>
<dbReference type="OrthoDB" id="10012075at2759"/>
<comment type="subcellular location">
    <subcellularLocation>
        <location evidence="1">Membrane</location>
        <topology evidence="1">Single-pass type I membrane protein</topology>
    </subcellularLocation>
</comment>
<evidence type="ECO:0000256" key="10">
    <source>
        <dbReference type="ARBA" id="ARBA00023319"/>
    </source>
</evidence>
<dbReference type="SUPFAM" id="SSF48726">
    <property type="entry name" value="Immunoglobulin"/>
    <property type="match status" value="3"/>
</dbReference>
<dbReference type="AlphaFoldDB" id="A0A8U0NZ71"/>
<dbReference type="InterPro" id="IPR003599">
    <property type="entry name" value="Ig_sub"/>
</dbReference>
<name>A0A8U0NZ71_MUSPF</name>
<evidence type="ECO:0000259" key="14">
    <source>
        <dbReference type="PROSITE" id="PS50835"/>
    </source>
</evidence>
<evidence type="ECO:0000256" key="13">
    <source>
        <dbReference type="SAM" id="SignalP"/>
    </source>
</evidence>
<feature type="transmembrane region" description="Helical" evidence="12">
    <location>
        <begin position="356"/>
        <end position="380"/>
    </location>
</feature>
<dbReference type="RefSeq" id="XP_012919583.1">
    <property type="nucleotide sequence ID" value="XM_013064129.2"/>
</dbReference>
<dbReference type="InterPro" id="IPR051036">
    <property type="entry name" value="SIGLEC"/>
</dbReference>
<dbReference type="GO" id="GO:0007155">
    <property type="term" value="P:cell adhesion"/>
    <property type="evidence" value="ECO:0007669"/>
    <property type="project" value="UniProtKB-KW"/>
</dbReference>
<dbReference type="InterPro" id="IPR013783">
    <property type="entry name" value="Ig-like_fold"/>
</dbReference>
<keyword evidence="2 12" id="KW-0812">Transmembrane</keyword>
<organism evidence="15 16">
    <name type="scientific">Mustela putorius furo</name>
    <name type="common">European domestic ferret</name>
    <name type="synonym">Mustela furo</name>
    <dbReference type="NCBI Taxonomy" id="9669"/>
    <lineage>
        <taxon>Eukaryota</taxon>
        <taxon>Metazoa</taxon>
        <taxon>Chordata</taxon>
        <taxon>Craniata</taxon>
        <taxon>Vertebrata</taxon>
        <taxon>Euteleostomi</taxon>
        <taxon>Mammalia</taxon>
        <taxon>Eutheria</taxon>
        <taxon>Laurasiatheria</taxon>
        <taxon>Carnivora</taxon>
        <taxon>Caniformia</taxon>
        <taxon>Musteloidea</taxon>
        <taxon>Mustelidae</taxon>
        <taxon>Mustelinae</taxon>
        <taxon>Mustela</taxon>
    </lineage>
</organism>
<dbReference type="InterPro" id="IPR007110">
    <property type="entry name" value="Ig-like_dom"/>
</dbReference>